<evidence type="ECO:0000256" key="1">
    <source>
        <dbReference type="SAM" id="MobiDB-lite"/>
    </source>
</evidence>
<gene>
    <name evidence="2" type="ORF">EZS28_030123</name>
</gene>
<evidence type="ECO:0000313" key="2">
    <source>
        <dbReference type="EMBL" id="KAA6374349.1"/>
    </source>
</evidence>
<dbReference type="AlphaFoldDB" id="A0A5J4UV66"/>
<feature type="non-terminal residue" evidence="2">
    <location>
        <position position="51"/>
    </location>
</feature>
<feature type="region of interest" description="Disordered" evidence="1">
    <location>
        <begin position="1"/>
        <end position="35"/>
    </location>
</feature>
<organism evidence="2 3">
    <name type="scientific">Streblomastix strix</name>
    <dbReference type="NCBI Taxonomy" id="222440"/>
    <lineage>
        <taxon>Eukaryota</taxon>
        <taxon>Metamonada</taxon>
        <taxon>Preaxostyla</taxon>
        <taxon>Oxymonadida</taxon>
        <taxon>Streblomastigidae</taxon>
        <taxon>Streblomastix</taxon>
    </lineage>
</organism>
<feature type="compositionally biased region" description="Polar residues" evidence="1">
    <location>
        <begin position="1"/>
        <end position="30"/>
    </location>
</feature>
<proteinExistence type="predicted"/>
<protein>
    <submittedName>
        <fullName evidence="2">Uncharacterized protein</fullName>
    </submittedName>
</protein>
<name>A0A5J4UV66_9EUKA</name>
<dbReference type="EMBL" id="SNRW01012046">
    <property type="protein sequence ID" value="KAA6374349.1"/>
    <property type="molecule type" value="Genomic_DNA"/>
</dbReference>
<comment type="caution">
    <text evidence="2">The sequence shown here is derived from an EMBL/GenBank/DDBJ whole genome shotgun (WGS) entry which is preliminary data.</text>
</comment>
<accession>A0A5J4UV66</accession>
<dbReference type="Proteomes" id="UP000324800">
    <property type="component" value="Unassembled WGS sequence"/>
</dbReference>
<sequence>MQQQAQQDPNAMVQQAQQLFDASDPNNVNPNDCKIPDDQLLAELQGIATGS</sequence>
<reference evidence="2 3" key="1">
    <citation type="submission" date="2019-03" db="EMBL/GenBank/DDBJ databases">
        <title>Single cell metagenomics reveals metabolic interactions within the superorganism composed of flagellate Streblomastix strix and complex community of Bacteroidetes bacteria on its surface.</title>
        <authorList>
            <person name="Treitli S.C."/>
            <person name="Kolisko M."/>
            <person name="Husnik F."/>
            <person name="Keeling P."/>
            <person name="Hampl V."/>
        </authorList>
    </citation>
    <scope>NUCLEOTIDE SEQUENCE [LARGE SCALE GENOMIC DNA]</scope>
    <source>
        <strain evidence="2">ST1C</strain>
    </source>
</reference>
<evidence type="ECO:0000313" key="3">
    <source>
        <dbReference type="Proteomes" id="UP000324800"/>
    </source>
</evidence>